<evidence type="ECO:0000313" key="2">
    <source>
        <dbReference type="EMBL" id="AZG15551.1"/>
    </source>
</evidence>
<accession>A0A3G8H4U7</accession>
<dbReference type="KEGG" id="cpau:EHF44_18920"/>
<gene>
    <name evidence="2" type="ORF">EHF44_18920</name>
</gene>
<name>A0A3G8H4U7_9BURK</name>
<proteinExistence type="predicted"/>
<sequence>MTLSVVAPTLFLETSRRYLLATPMPAPAPARPALDTTWQPRVDDGRFSSSRAAPLAPWPADPRA</sequence>
<evidence type="ECO:0000256" key="1">
    <source>
        <dbReference type="SAM" id="MobiDB-lite"/>
    </source>
</evidence>
<reference evidence="3" key="1">
    <citation type="submission" date="2018-11" db="EMBL/GenBank/DDBJ databases">
        <title>FDA dAtabase for Regulatory Grade micrObial Sequences (FDA-ARGOS): Supporting development and validation of Infectious Disease Dx tests.</title>
        <authorList>
            <person name="Goldberg B."/>
            <person name="Campos J."/>
            <person name="Tallon L."/>
            <person name="Sadzewicz L."/>
            <person name="Zhao X."/>
            <person name="Vavikolanu K."/>
            <person name="Mehta A."/>
            <person name="Aluvathingal J."/>
            <person name="Nadendla S."/>
            <person name="Geyer C."/>
            <person name="Nandy P."/>
            <person name="Yan Y."/>
            <person name="Sichtig H."/>
        </authorList>
    </citation>
    <scope>NUCLEOTIDE SEQUENCE [LARGE SCALE GENOMIC DNA]</scope>
    <source>
        <strain evidence="3">FDAARGOS_614</strain>
    </source>
</reference>
<evidence type="ECO:0000313" key="3">
    <source>
        <dbReference type="Proteomes" id="UP000270411"/>
    </source>
</evidence>
<dbReference type="EMBL" id="CP033970">
    <property type="protein sequence ID" value="AZG15551.1"/>
    <property type="molecule type" value="Genomic_DNA"/>
</dbReference>
<dbReference type="RefSeq" id="WP_124685285.1">
    <property type="nucleotide sequence ID" value="NZ_CP033970.1"/>
</dbReference>
<dbReference type="AlphaFoldDB" id="A0A3G8H4U7"/>
<feature type="region of interest" description="Disordered" evidence="1">
    <location>
        <begin position="23"/>
        <end position="64"/>
    </location>
</feature>
<organism evidence="2 3">
    <name type="scientific">Cupriavidus pauculus</name>
    <dbReference type="NCBI Taxonomy" id="82633"/>
    <lineage>
        <taxon>Bacteria</taxon>
        <taxon>Pseudomonadati</taxon>
        <taxon>Pseudomonadota</taxon>
        <taxon>Betaproteobacteria</taxon>
        <taxon>Burkholderiales</taxon>
        <taxon>Burkholderiaceae</taxon>
        <taxon>Cupriavidus</taxon>
    </lineage>
</organism>
<dbReference type="Proteomes" id="UP000270411">
    <property type="component" value="Chromosome 2"/>
</dbReference>
<protein>
    <submittedName>
        <fullName evidence="2">Uncharacterized protein</fullName>
    </submittedName>
</protein>